<dbReference type="InterPro" id="IPR014875">
    <property type="entry name" value="Mor_transcription_activator"/>
</dbReference>
<dbReference type="RefSeq" id="WP_173084526.1">
    <property type="nucleotide sequence ID" value="NZ_BLTE01000010.1"/>
</dbReference>
<evidence type="ECO:0000313" key="2">
    <source>
        <dbReference type="EMBL" id="GFK94441.1"/>
    </source>
</evidence>
<reference evidence="2 3" key="1">
    <citation type="submission" date="2020-04" db="EMBL/GenBank/DDBJ databases">
        <authorList>
            <consortium name="Desulfovibrio sp. FSS-1 genome sequencing consortium"/>
            <person name="Shimoshige H."/>
            <person name="Kobayashi H."/>
            <person name="Maekawa T."/>
        </authorList>
    </citation>
    <scope>NUCLEOTIDE SEQUENCE [LARGE SCALE GENOMIC DNA]</scope>
    <source>
        <strain evidence="2 3">SIID29052-01</strain>
    </source>
</reference>
<organism evidence="2 3">
    <name type="scientific">Fundidesulfovibrio magnetotacticus</name>
    <dbReference type="NCBI Taxonomy" id="2730080"/>
    <lineage>
        <taxon>Bacteria</taxon>
        <taxon>Pseudomonadati</taxon>
        <taxon>Thermodesulfobacteriota</taxon>
        <taxon>Desulfovibrionia</taxon>
        <taxon>Desulfovibrionales</taxon>
        <taxon>Desulfovibrionaceae</taxon>
        <taxon>Fundidesulfovibrio</taxon>
    </lineage>
</organism>
<dbReference type="EMBL" id="BLTE01000010">
    <property type="protein sequence ID" value="GFK94441.1"/>
    <property type="molecule type" value="Genomic_DNA"/>
</dbReference>
<dbReference type="SUPFAM" id="SSF46689">
    <property type="entry name" value="Homeodomain-like"/>
    <property type="match status" value="1"/>
</dbReference>
<dbReference type="Proteomes" id="UP000494245">
    <property type="component" value="Unassembled WGS sequence"/>
</dbReference>
<evidence type="ECO:0000259" key="1">
    <source>
        <dbReference type="Pfam" id="PF08765"/>
    </source>
</evidence>
<dbReference type="Pfam" id="PF08765">
    <property type="entry name" value="Mor"/>
    <property type="match status" value="1"/>
</dbReference>
<feature type="domain" description="Mor transcription activator" evidence="1">
    <location>
        <begin position="51"/>
        <end position="130"/>
    </location>
</feature>
<dbReference type="AlphaFoldDB" id="A0A6V8LV29"/>
<dbReference type="Gene3D" id="1.10.10.60">
    <property type="entry name" value="Homeodomain-like"/>
    <property type="match status" value="1"/>
</dbReference>
<evidence type="ECO:0000313" key="3">
    <source>
        <dbReference type="Proteomes" id="UP000494245"/>
    </source>
</evidence>
<dbReference type="InterPro" id="IPR009057">
    <property type="entry name" value="Homeodomain-like_sf"/>
</dbReference>
<name>A0A6V8LV29_9BACT</name>
<reference evidence="2 3" key="2">
    <citation type="submission" date="2020-05" db="EMBL/GenBank/DDBJ databases">
        <title>Draft genome sequence of Desulfovibrio sp. strainFSS-1.</title>
        <authorList>
            <person name="Shimoshige H."/>
            <person name="Kobayashi H."/>
            <person name="Maekawa T."/>
        </authorList>
    </citation>
    <scope>NUCLEOTIDE SEQUENCE [LARGE SCALE GENOMIC DNA]</scope>
    <source>
        <strain evidence="2 3">SIID29052-01</strain>
    </source>
</reference>
<proteinExistence type="predicted"/>
<comment type="caution">
    <text evidence="2">The sequence shown here is derived from an EMBL/GenBank/DDBJ whole genome shotgun (WGS) entry which is preliminary data.</text>
</comment>
<sequence>MPPPTRSTFATDVIPLLGAAVADVLVRRLGGTTFPVPKRESAQGELRYRQLVEVVGTEAADLLVYHYGGNDLYIPRGARRIQAARDAAINEEATRAIRAGRSTTGVVNELARKYKLTDRRVWDILKTVTQPAAQCRLL</sequence>
<protein>
    <recommendedName>
        <fullName evidence="1">Mor transcription activator domain-containing protein</fullName>
    </recommendedName>
</protein>
<keyword evidence="3" id="KW-1185">Reference proteome</keyword>
<gene>
    <name evidence="2" type="ORF">NNJEOMEG_02286</name>
</gene>
<accession>A0A6V8LV29</accession>